<dbReference type="EMBL" id="UZAN01003260">
    <property type="protein sequence ID" value="VDP29019.1"/>
    <property type="molecule type" value="Genomic_DNA"/>
</dbReference>
<evidence type="ECO:0000313" key="1">
    <source>
        <dbReference type="EMBL" id="VDP29019.1"/>
    </source>
</evidence>
<dbReference type="OrthoDB" id="5541786at2759"/>
<reference evidence="1 2" key="2">
    <citation type="submission" date="2018-11" db="EMBL/GenBank/DDBJ databases">
        <authorList>
            <consortium name="Pathogen Informatics"/>
        </authorList>
    </citation>
    <scope>NUCLEOTIDE SEQUENCE [LARGE SCALE GENOMIC DNA]</scope>
    <source>
        <strain evidence="1 2">Egypt</strain>
    </source>
</reference>
<evidence type="ECO:0000313" key="2">
    <source>
        <dbReference type="Proteomes" id="UP000272942"/>
    </source>
</evidence>
<evidence type="ECO:0000313" key="3">
    <source>
        <dbReference type="WBParaSite" id="ECPE_0000079301-mRNA-1"/>
    </source>
</evidence>
<protein>
    <submittedName>
        <fullName evidence="3">Cadherin domain-containing protein</fullName>
    </submittedName>
</protein>
<dbReference type="Proteomes" id="UP000272942">
    <property type="component" value="Unassembled WGS sequence"/>
</dbReference>
<accession>A0A183A1F8</accession>
<gene>
    <name evidence="1" type="ORF">ECPE_LOCUS793</name>
</gene>
<dbReference type="AlphaFoldDB" id="A0A183A1F8"/>
<name>A0A183A1F8_9TREM</name>
<proteinExistence type="predicted"/>
<keyword evidence="2" id="KW-1185">Reference proteome</keyword>
<dbReference type="WBParaSite" id="ECPE_0000079301-mRNA-1">
    <property type="protein sequence ID" value="ECPE_0000079301-mRNA-1"/>
    <property type="gene ID" value="ECPE_0000079301"/>
</dbReference>
<sequence>MEVRRRRIAPNNTEQQRPLEVLQNLDVFTKLPEECEKSTSGGGIDTSLDVYDNTGLSMKSKGQVHYRDTVYELDETQRRHFEVRLLNL</sequence>
<reference evidence="3" key="1">
    <citation type="submission" date="2016-06" db="UniProtKB">
        <authorList>
            <consortium name="WormBaseParasite"/>
        </authorList>
    </citation>
    <scope>IDENTIFICATION</scope>
</reference>
<organism evidence="3">
    <name type="scientific">Echinostoma caproni</name>
    <dbReference type="NCBI Taxonomy" id="27848"/>
    <lineage>
        <taxon>Eukaryota</taxon>
        <taxon>Metazoa</taxon>
        <taxon>Spiralia</taxon>
        <taxon>Lophotrochozoa</taxon>
        <taxon>Platyhelminthes</taxon>
        <taxon>Trematoda</taxon>
        <taxon>Digenea</taxon>
        <taxon>Plagiorchiida</taxon>
        <taxon>Echinostomata</taxon>
        <taxon>Echinostomatoidea</taxon>
        <taxon>Echinostomatidae</taxon>
        <taxon>Echinostoma</taxon>
    </lineage>
</organism>